<comment type="caution">
    <text evidence="3">The sequence shown here is derived from an EMBL/GenBank/DDBJ whole genome shotgun (WGS) entry which is preliminary data.</text>
</comment>
<dbReference type="Pfam" id="PF04082">
    <property type="entry name" value="Fungal_trans"/>
    <property type="match status" value="1"/>
</dbReference>
<dbReference type="GO" id="GO:0008270">
    <property type="term" value="F:zinc ion binding"/>
    <property type="evidence" value="ECO:0007669"/>
    <property type="project" value="InterPro"/>
</dbReference>
<dbReference type="AlphaFoldDB" id="A0A2U3DR05"/>
<gene>
    <name evidence="3" type="ORF">PCL_08691</name>
</gene>
<protein>
    <recommendedName>
        <fullName evidence="2">Xylanolytic transcriptional activator regulatory domain-containing protein</fullName>
    </recommendedName>
</protein>
<evidence type="ECO:0000259" key="2">
    <source>
        <dbReference type="Pfam" id="PF04082"/>
    </source>
</evidence>
<dbReference type="PANTHER" id="PTHR47256:SF1">
    <property type="entry name" value="ZN(II)2CYS6 TRANSCRIPTION FACTOR (EUROFUNG)"/>
    <property type="match status" value="1"/>
</dbReference>
<evidence type="ECO:0000313" key="4">
    <source>
        <dbReference type="Proteomes" id="UP000245956"/>
    </source>
</evidence>
<dbReference type="GO" id="GO:0003677">
    <property type="term" value="F:DNA binding"/>
    <property type="evidence" value="ECO:0007669"/>
    <property type="project" value="InterPro"/>
</dbReference>
<dbReference type="InterPro" id="IPR007219">
    <property type="entry name" value="XnlR_reg_dom"/>
</dbReference>
<sequence>MREVDEQLRELYTLLHTRPWNEVLEILRRIRENPDPLAVVRFIKEGDILVRGNELHECTNAGADVQGPVGKEPNPVQPRLLHTRPWTTIADDNVVQDLVSVFFEREQPFLMSFVDREMFLTDMQAKFDPFAGRPFCSTLLVNAICAITTCHSEVSAGANYASRRDLGEAFFTESKRLLELQCGKPSIPTAQALFIMFSYSCRMGQDRAGHIFRAAGYEMLRRMMPKVKRAVTNTTRPYNSRRALSRAIWGMFCYDSICSSAYLCPSLLPVPDLPRPSSSIFSADLHGDEAKLSNWSPSSDEEAEMVFSHACDLSEIFNRVLHYAGGYIDPGGNGDGKLRLAQLYADLVARQSSLPLEEGYLGRHCREHSYLWAYYHLVAIHITRLLQTLDGQLPGQVDRPRDICIRHCQDIMKHVDQHLTRYPTERQGCLAVLYFAYSCTITLIDLIGTSMPIPRPFSQACLVFFDATVVYPLSSLLLEGLAVVAKHMGVELPADTTPYFTNVPNSRPRREAITLGFVVPVRARLAALLAADEWEYMPEETGIELGDLLARFESVAVE</sequence>
<dbReference type="CDD" id="cd12148">
    <property type="entry name" value="fungal_TF_MHR"/>
    <property type="match status" value="1"/>
</dbReference>
<feature type="domain" description="Xylanolytic transcriptional activator regulatory" evidence="2">
    <location>
        <begin position="100"/>
        <end position="269"/>
    </location>
</feature>
<reference evidence="3 4" key="1">
    <citation type="journal article" date="2016" name="Front. Microbiol.">
        <title>Genome and transcriptome sequences reveal the specific parasitism of the nematophagous Purpureocillium lilacinum 36-1.</title>
        <authorList>
            <person name="Xie J."/>
            <person name="Li S."/>
            <person name="Mo C."/>
            <person name="Xiao X."/>
            <person name="Peng D."/>
            <person name="Wang G."/>
            <person name="Xiao Y."/>
        </authorList>
    </citation>
    <scope>NUCLEOTIDE SEQUENCE [LARGE SCALE GENOMIC DNA]</scope>
    <source>
        <strain evidence="3 4">36-1</strain>
    </source>
</reference>
<organism evidence="3 4">
    <name type="scientific">Purpureocillium lilacinum</name>
    <name type="common">Paecilomyces lilacinus</name>
    <dbReference type="NCBI Taxonomy" id="33203"/>
    <lineage>
        <taxon>Eukaryota</taxon>
        <taxon>Fungi</taxon>
        <taxon>Dikarya</taxon>
        <taxon>Ascomycota</taxon>
        <taxon>Pezizomycotina</taxon>
        <taxon>Sordariomycetes</taxon>
        <taxon>Hypocreomycetidae</taxon>
        <taxon>Hypocreales</taxon>
        <taxon>Ophiocordycipitaceae</taxon>
        <taxon>Purpureocillium</taxon>
    </lineage>
</organism>
<keyword evidence="1" id="KW-0539">Nucleus</keyword>
<proteinExistence type="predicted"/>
<evidence type="ECO:0000256" key="1">
    <source>
        <dbReference type="ARBA" id="ARBA00023242"/>
    </source>
</evidence>
<dbReference type="EMBL" id="LCWV01000049">
    <property type="protein sequence ID" value="PWI64682.1"/>
    <property type="molecule type" value="Genomic_DNA"/>
</dbReference>
<name>A0A2U3DR05_PURLI</name>
<evidence type="ECO:0000313" key="3">
    <source>
        <dbReference type="EMBL" id="PWI64682.1"/>
    </source>
</evidence>
<dbReference type="PANTHER" id="PTHR47256">
    <property type="entry name" value="ZN(II)2CYS6 TRANSCRIPTION FACTOR (EUROFUNG)-RELATED"/>
    <property type="match status" value="1"/>
</dbReference>
<dbReference type="InterPro" id="IPR053187">
    <property type="entry name" value="Notoamide_regulator"/>
</dbReference>
<dbReference type="Proteomes" id="UP000245956">
    <property type="component" value="Unassembled WGS sequence"/>
</dbReference>
<dbReference type="GO" id="GO:0006351">
    <property type="term" value="P:DNA-templated transcription"/>
    <property type="evidence" value="ECO:0007669"/>
    <property type="project" value="InterPro"/>
</dbReference>
<accession>A0A2U3DR05</accession>